<dbReference type="InterPro" id="IPR032856">
    <property type="entry name" value="GDE_N_bis"/>
</dbReference>
<evidence type="ECO:0000313" key="4">
    <source>
        <dbReference type="Proteomes" id="UP000271624"/>
    </source>
</evidence>
<feature type="domain" description="Mannosylglycerate hydrolase MGH1-like glycoside hydrolase" evidence="2">
    <location>
        <begin position="451"/>
        <end position="609"/>
    </location>
</feature>
<sequence length="712" mass="80545">MNMRVTVGPPSLTINHGSTFMVTDLDGQINQDKFLGIFTDDTRFLSYYALYADALPWIRLRSTTPRYYAAQVYLINPELTTEDGVIPKGTLSLTVGRTVEGGIHEDIDITNYSTKQVNFSFEIALRSDFADISEVQQGKIIRRGCIETRWDKQRNELHTTYQNKDFSRSIIYQLRNYTSQPHYANGRVTFEIVLEPGASWHTCGNFILVLDKLTREPANICYDSAVNTEVNSKLEHLNQKWVESVTELTTVNEEVYRVYKQAVRDLAALRLYDYDLGDDIWLPAAGVPKFVTIFGRDSLIASLQTTTVHPGFARGALKKLSQLQATTWDDWRDSEPGKILHEIRNGELAHFQKVPHTPYYGTADATVLYLIVLHETWKWLGDNSLLNSYRDTALRCLEWIDNYGDLDGDGFQEYKTRSSHGIENQGWKDSGDAIVYPDGSKVSAPKALCELQGYVYDAWIRMAEVFDALGENNSASELRNKASQLQARFEKDFWCDDIGYYAFALDKDKQPVKTIASNPGHCLWSGIVSKERASRVVERLMAKDMFTGWGIRTLSAENPAFNPFSYHLGSIWPHDNGIIALGLKKYGFTEEVARVARSVFEAASYFASYRIPEVYAGIEEKPGAFPVPYIEANVPQAWAAGSIFQLLQAILGLSADAPNNTLYVNPCLPDWLPEITLRRLEIGNSKVDLKCWHRDGQTHWDASVTSGDIEVR</sequence>
<organism evidence="3 4">
    <name type="scientific">Dulcicalothrix desertica PCC 7102</name>
    <dbReference type="NCBI Taxonomy" id="232991"/>
    <lineage>
        <taxon>Bacteria</taxon>
        <taxon>Bacillati</taxon>
        <taxon>Cyanobacteriota</taxon>
        <taxon>Cyanophyceae</taxon>
        <taxon>Nostocales</taxon>
        <taxon>Calotrichaceae</taxon>
        <taxon>Dulcicalothrix</taxon>
    </lineage>
</organism>
<feature type="domain" description="Putative glycogen debranching enzyme N-terminal" evidence="1">
    <location>
        <begin position="14"/>
        <end position="203"/>
    </location>
</feature>
<dbReference type="Pfam" id="PF14742">
    <property type="entry name" value="GDE_N_bis"/>
    <property type="match status" value="1"/>
</dbReference>
<evidence type="ECO:0000259" key="1">
    <source>
        <dbReference type="Pfam" id="PF14742"/>
    </source>
</evidence>
<dbReference type="Pfam" id="PF22422">
    <property type="entry name" value="MGH1-like_GH"/>
    <property type="match status" value="1"/>
</dbReference>
<dbReference type="InterPro" id="IPR008928">
    <property type="entry name" value="6-hairpin_glycosidase_sf"/>
</dbReference>
<comment type="caution">
    <text evidence="3">The sequence shown here is derived from an EMBL/GenBank/DDBJ whole genome shotgun (WGS) entry which is preliminary data.</text>
</comment>
<name>A0A433V2N0_9CYAN</name>
<dbReference type="SUPFAM" id="SSF48208">
    <property type="entry name" value="Six-hairpin glycosidases"/>
    <property type="match status" value="1"/>
</dbReference>
<reference evidence="3" key="1">
    <citation type="submission" date="2018-12" db="EMBL/GenBank/DDBJ databases">
        <authorList>
            <person name="Will S."/>
            <person name="Neumann-Schaal M."/>
            <person name="Henke P."/>
        </authorList>
    </citation>
    <scope>NUCLEOTIDE SEQUENCE</scope>
    <source>
        <strain evidence="3">PCC 7102</strain>
    </source>
</reference>
<evidence type="ECO:0000313" key="3">
    <source>
        <dbReference type="EMBL" id="RUT00347.1"/>
    </source>
</evidence>
<dbReference type="EMBL" id="RSCL01000024">
    <property type="protein sequence ID" value="RUT00347.1"/>
    <property type="molecule type" value="Genomic_DNA"/>
</dbReference>
<dbReference type="InterPro" id="IPR012341">
    <property type="entry name" value="6hp_glycosidase-like_sf"/>
</dbReference>
<proteinExistence type="predicted"/>
<keyword evidence="4" id="KW-1185">Reference proteome</keyword>
<accession>A0A433V2N0</accession>
<dbReference type="Proteomes" id="UP000271624">
    <property type="component" value="Unassembled WGS sequence"/>
</dbReference>
<reference evidence="3" key="2">
    <citation type="journal article" date="2019" name="Genome Biol. Evol.">
        <title>Day and night: Metabolic profiles and evolutionary relationships of six axenic non-marine cyanobacteria.</title>
        <authorList>
            <person name="Will S.E."/>
            <person name="Henke P."/>
            <person name="Boedeker C."/>
            <person name="Huang S."/>
            <person name="Brinkmann H."/>
            <person name="Rohde M."/>
            <person name="Jarek M."/>
            <person name="Friedl T."/>
            <person name="Seufert S."/>
            <person name="Schumacher M."/>
            <person name="Overmann J."/>
            <person name="Neumann-Schaal M."/>
            <person name="Petersen J."/>
        </authorList>
    </citation>
    <scope>NUCLEOTIDE SEQUENCE [LARGE SCALE GENOMIC DNA]</scope>
    <source>
        <strain evidence="3">PCC 7102</strain>
    </source>
</reference>
<evidence type="ECO:0000259" key="2">
    <source>
        <dbReference type="Pfam" id="PF22422"/>
    </source>
</evidence>
<gene>
    <name evidence="3" type="ORF">DSM106972_074750</name>
</gene>
<protein>
    <submittedName>
        <fullName evidence="3">Amylo-alpha-1,6-glucosidase</fullName>
    </submittedName>
</protein>
<dbReference type="Gene3D" id="1.50.10.10">
    <property type="match status" value="1"/>
</dbReference>
<dbReference type="InterPro" id="IPR054491">
    <property type="entry name" value="MGH1-like_GH"/>
</dbReference>
<dbReference type="AlphaFoldDB" id="A0A433V2N0"/>
<dbReference type="GO" id="GO:0005975">
    <property type="term" value="P:carbohydrate metabolic process"/>
    <property type="evidence" value="ECO:0007669"/>
    <property type="project" value="InterPro"/>
</dbReference>